<dbReference type="STRING" id="200378.SAMN05216553_10645"/>
<dbReference type="EMBL" id="FNCC01000006">
    <property type="protein sequence ID" value="SDG18022.1"/>
    <property type="molecule type" value="Genomic_DNA"/>
</dbReference>
<dbReference type="Proteomes" id="UP000199623">
    <property type="component" value="Unassembled WGS sequence"/>
</dbReference>
<keyword evidence="2" id="KW-1185">Reference proteome</keyword>
<evidence type="ECO:0000313" key="2">
    <source>
        <dbReference type="Proteomes" id="UP000199623"/>
    </source>
</evidence>
<name>A0A1G7S4Z3_9PSEU</name>
<accession>A0A1G7S4Z3</accession>
<evidence type="ECO:0000313" key="1">
    <source>
        <dbReference type="EMBL" id="SDG18022.1"/>
    </source>
</evidence>
<gene>
    <name evidence="1" type="ORF">SAMN05216553_10645</name>
</gene>
<sequence length="48" mass="5217">MHAPPVANTTPLDGFQHFGEVEATRHELTVWLRDATGASLWSKTLGAV</sequence>
<dbReference type="AlphaFoldDB" id="A0A1G7S4Z3"/>
<protein>
    <submittedName>
        <fullName evidence="1">Alkaline phosphatase D</fullName>
    </submittedName>
</protein>
<organism evidence="1 2">
    <name type="scientific">Lentzea fradiae</name>
    <dbReference type="NCBI Taxonomy" id="200378"/>
    <lineage>
        <taxon>Bacteria</taxon>
        <taxon>Bacillati</taxon>
        <taxon>Actinomycetota</taxon>
        <taxon>Actinomycetes</taxon>
        <taxon>Pseudonocardiales</taxon>
        <taxon>Pseudonocardiaceae</taxon>
        <taxon>Lentzea</taxon>
    </lineage>
</organism>
<reference evidence="2" key="1">
    <citation type="submission" date="2016-10" db="EMBL/GenBank/DDBJ databases">
        <authorList>
            <person name="Varghese N."/>
            <person name="Submissions S."/>
        </authorList>
    </citation>
    <scope>NUCLEOTIDE SEQUENCE [LARGE SCALE GENOMIC DNA]</scope>
    <source>
        <strain evidence="2">CGMCC 4.3506</strain>
    </source>
</reference>
<proteinExistence type="predicted"/>